<dbReference type="Proteomes" id="UP000383932">
    <property type="component" value="Unassembled WGS sequence"/>
</dbReference>
<dbReference type="OrthoDB" id="2563669at2759"/>
<feature type="region of interest" description="Disordered" evidence="1">
    <location>
        <begin position="365"/>
        <end position="413"/>
    </location>
</feature>
<dbReference type="Gene3D" id="2.60.120.260">
    <property type="entry name" value="Galactose-binding domain-like"/>
    <property type="match status" value="2"/>
</dbReference>
<evidence type="ECO:0000256" key="2">
    <source>
        <dbReference type="SAM" id="Phobius"/>
    </source>
</evidence>
<keyword evidence="2" id="KW-1133">Transmembrane helix</keyword>
<reference evidence="3 4" key="1">
    <citation type="journal article" date="2019" name="Fungal Biol. Biotechnol.">
        <title>Draft genome sequence of fastidious pathogen Ceratobasidium theobromae, which causes vascular-streak dieback in Theobroma cacao.</title>
        <authorList>
            <person name="Ali S.S."/>
            <person name="Asman A."/>
            <person name="Shao J."/>
            <person name="Firmansyah A.P."/>
            <person name="Susilo A.W."/>
            <person name="Rosmana A."/>
            <person name="McMahon P."/>
            <person name="Junaid M."/>
            <person name="Guest D."/>
            <person name="Kheng T.Y."/>
            <person name="Meinhardt L.W."/>
            <person name="Bailey B.A."/>
        </authorList>
    </citation>
    <scope>NUCLEOTIDE SEQUENCE [LARGE SCALE GENOMIC DNA]</scope>
    <source>
        <strain evidence="3 4">CT2</strain>
    </source>
</reference>
<name>A0A5N5QNA7_9AGAM</name>
<evidence type="ECO:0000313" key="4">
    <source>
        <dbReference type="Proteomes" id="UP000383932"/>
    </source>
</evidence>
<evidence type="ECO:0000256" key="1">
    <source>
        <dbReference type="SAM" id="MobiDB-lite"/>
    </source>
</evidence>
<proteinExistence type="predicted"/>
<keyword evidence="2" id="KW-0472">Membrane</keyword>
<dbReference type="EMBL" id="SSOP01000044">
    <property type="protein sequence ID" value="KAB5593174.1"/>
    <property type="molecule type" value="Genomic_DNA"/>
</dbReference>
<sequence length="413" mass="45310">MLSNLTIDDFSPIIQYDASWTDGYKSPYDEFVDRYQGGTFHCTSVNGSTATIAFRGTAIYIYGAKRNNHGYYRVSLNGEPPIQYDGYQGEGVDERFQTLLYERLNLVDQVHNLVLTNIVNGYRTYVDIDFVIVTRETNMRVQINDTQLLTIDDGDFTYNSTWAMSRTMTGYHNSTAHVTSTSGATTTLNFDGSEVFLYGGTGPTYGTFQVQVDDQSVVLNATTGVAHQSALLYTASGLGSGSHRLQVTNLQGGKFLDIDYAVYAPHADNSANSIGLKPSVIGGVVGGVVALLALLTLLIWYMIRKRGSYKRMTRAGFASSPESERAPMKDYVWDRSMIIEPFIARPSQPNLGHHVSGLGSWVNVTPMHTPTGTRKGESSRTDLSSEGTPRSGPSSIGYNTSCRRVGQTPDVHS</sequence>
<evidence type="ECO:0000313" key="3">
    <source>
        <dbReference type="EMBL" id="KAB5593174.1"/>
    </source>
</evidence>
<comment type="caution">
    <text evidence="3">The sequence shown here is derived from an EMBL/GenBank/DDBJ whole genome shotgun (WGS) entry which is preliminary data.</text>
</comment>
<organism evidence="3 4">
    <name type="scientific">Ceratobasidium theobromae</name>
    <dbReference type="NCBI Taxonomy" id="1582974"/>
    <lineage>
        <taxon>Eukaryota</taxon>
        <taxon>Fungi</taxon>
        <taxon>Dikarya</taxon>
        <taxon>Basidiomycota</taxon>
        <taxon>Agaricomycotina</taxon>
        <taxon>Agaricomycetes</taxon>
        <taxon>Cantharellales</taxon>
        <taxon>Ceratobasidiaceae</taxon>
        <taxon>Ceratobasidium</taxon>
    </lineage>
</organism>
<feature type="transmembrane region" description="Helical" evidence="2">
    <location>
        <begin position="280"/>
        <end position="303"/>
    </location>
</feature>
<feature type="compositionally biased region" description="Polar residues" evidence="1">
    <location>
        <begin position="381"/>
        <end position="402"/>
    </location>
</feature>
<keyword evidence="2" id="KW-0812">Transmembrane</keyword>
<evidence type="ECO:0008006" key="5">
    <source>
        <dbReference type="Google" id="ProtNLM"/>
    </source>
</evidence>
<keyword evidence="4" id="KW-1185">Reference proteome</keyword>
<dbReference type="AlphaFoldDB" id="A0A5N5QNA7"/>
<protein>
    <recommendedName>
        <fullName evidence="5">Transmembrane protein</fullName>
    </recommendedName>
</protein>
<gene>
    <name evidence="3" type="ORF">CTheo_3404</name>
</gene>
<accession>A0A5N5QNA7</accession>